<evidence type="ECO:0000313" key="12">
    <source>
        <dbReference type="Proteomes" id="UP000678513"/>
    </source>
</evidence>
<gene>
    <name evidence="11" type="primary">cas3u</name>
    <name evidence="11" type="ORF">J5A65_11770</name>
</gene>
<name>A0ABX7Y360_9ACTN</name>
<evidence type="ECO:0000256" key="9">
    <source>
        <dbReference type="ARBA" id="ARBA00038437"/>
    </source>
</evidence>
<sequence length="962" mass="104130">MIASDFDQFMLEVHGHPPFPWQSAAVVDILDKGCWPSLVDIPTGLGKTSMLDVAVFVLAMSAGGETPPGLGRRRIFFVVDRRIVVDQAEMHGKRISEALETATGGSISAEIAARIRKLCGSSGANPVLPVVKMRGGTTWDAAWLPRPDLPAIITGTVDQVGSRLFFRGYGVSTRRRPIDAALVGTDSVIMIDEAHLAQALISSLGAAHRLDSSQILGLPQASVIRLSATSGEQPEGWVTSFDEEAHLRDVTAHKRLTASKTLTLVTPPGGKKLKPHQAVEKLVKYAAEAVTSDTSRVLVVCNTVDRAREVHQELKSSNSLLQGTEVLLLMGRSRPLDREAIAGRVTELFGADRDEMPRPAILVATQTVEVGIDLDATTLITETAAFDALIQRIGRLNRRGELSQAKVVVVEDGDPKPPVYGESKIKTADFLRSSTEETGVLDVSPLALRHLTTPEDLAAHPPLLPLLLPAQLDAWVRTAPAPTTDPPLDPYLHGIDKSVAPVTLAWRDGLLDDFGDRIPAEEAGASIDALPLRAEECIEISLGALQHWLLGKKAWPVGDTEDYDDADIPFGDDDADSMVLHRTEGKSGLSSWDWVSADSLRPGDMVVAPTELGGLDRFGWAPTSTEKVTDVAELAAFRRGRAALRLDPQLPDRLGLPAPSNLRDLVQDWRNCDDPVDRDELKATIVGTVRSWLAQQVEPGAESVWTSADFAVLGAQLSDQAALTQINEDAVPVLREISPKHDLPDVDEGNSDETSHLNQRVTLAVHLNTVGTRAQDIACNLGLPEPLRRTVVDAARWHDLGKVDPRFQAMLFGGDPIRAELADEPLAKSGMPPGDRQRYIRARTLSKLPRGARHEAWSEALVTEHLSGMPEEYPGDPELLCHLIASHHGHARPLLPPVADNGKHVLTTTVDGKEVTAPLPIGVRLSDADRFARLNARYGRWGLALLEAIVRCADMTVSSEGS</sequence>
<dbReference type="Gene3D" id="1.10.3210.30">
    <property type="match status" value="1"/>
</dbReference>
<dbReference type="InterPro" id="IPR054712">
    <property type="entry name" value="Cas3-like_dom"/>
</dbReference>
<organism evidence="11 12">
    <name type="scientific">Arachnia rubra</name>
    <dbReference type="NCBI Taxonomy" id="1547448"/>
    <lineage>
        <taxon>Bacteria</taxon>
        <taxon>Bacillati</taxon>
        <taxon>Actinomycetota</taxon>
        <taxon>Actinomycetes</taxon>
        <taxon>Propionibacteriales</taxon>
        <taxon>Propionibacteriaceae</taxon>
        <taxon>Arachnia</taxon>
    </lineage>
</organism>
<reference evidence="11 12" key="1">
    <citation type="submission" date="2021-03" db="EMBL/GenBank/DDBJ databases">
        <title>Human Oral Microbial Genomes.</title>
        <authorList>
            <person name="Johnston C.D."/>
            <person name="Chen T."/>
            <person name="Dewhirst F.E."/>
        </authorList>
    </citation>
    <scope>NUCLEOTIDE SEQUENCE [LARGE SCALE GENOMIC DNA]</scope>
    <source>
        <strain evidence="11 12">DSMZ 100122</strain>
    </source>
</reference>
<evidence type="ECO:0000313" key="11">
    <source>
        <dbReference type="EMBL" id="QUC07600.1"/>
    </source>
</evidence>
<comment type="similarity">
    <text evidence="2">In the central section; belongs to the CRISPR-associated helicase Cas3 family.</text>
</comment>
<proteinExistence type="inferred from homology"/>
<dbReference type="SMART" id="SM00490">
    <property type="entry name" value="HELICc"/>
    <property type="match status" value="1"/>
</dbReference>
<dbReference type="SUPFAM" id="SSF109604">
    <property type="entry name" value="HD-domain/PDEase-like"/>
    <property type="match status" value="1"/>
</dbReference>
<keyword evidence="12" id="KW-1185">Reference proteome</keyword>
<dbReference type="RefSeq" id="WP_212322182.1">
    <property type="nucleotide sequence ID" value="NZ_AP024463.1"/>
</dbReference>
<protein>
    <submittedName>
        <fullName evidence="11">Type I-U CRISPR-associated helicase/endonuclease Cas3</fullName>
    </submittedName>
</protein>
<dbReference type="InterPro" id="IPR006483">
    <property type="entry name" value="CRISPR-assoc_Cas3_HD"/>
</dbReference>
<evidence type="ECO:0000259" key="10">
    <source>
        <dbReference type="PROSITE" id="PS51643"/>
    </source>
</evidence>
<accession>A0ABX7Y360</accession>
<dbReference type="InterPro" id="IPR013444">
    <property type="entry name" value="Helicase_Cas3_CRISPR-ass_Anaes"/>
</dbReference>
<dbReference type="SUPFAM" id="SSF52540">
    <property type="entry name" value="P-loop containing nucleoside triphosphate hydrolases"/>
    <property type="match status" value="1"/>
</dbReference>
<dbReference type="Pfam" id="PF04851">
    <property type="entry name" value="ResIII"/>
    <property type="match status" value="1"/>
</dbReference>
<dbReference type="PROSITE" id="PS51643">
    <property type="entry name" value="HD_CAS3"/>
    <property type="match status" value="1"/>
</dbReference>
<dbReference type="InterPro" id="IPR027417">
    <property type="entry name" value="P-loop_NTPase"/>
</dbReference>
<evidence type="ECO:0000256" key="4">
    <source>
        <dbReference type="ARBA" id="ARBA00022741"/>
    </source>
</evidence>
<keyword evidence="7" id="KW-0067">ATP-binding</keyword>
<keyword evidence="4" id="KW-0547">Nucleotide-binding</keyword>
<dbReference type="Gene3D" id="3.40.50.300">
    <property type="entry name" value="P-loop containing nucleotide triphosphate hydrolases"/>
    <property type="match status" value="2"/>
</dbReference>
<evidence type="ECO:0000256" key="7">
    <source>
        <dbReference type="ARBA" id="ARBA00022840"/>
    </source>
</evidence>
<keyword evidence="8" id="KW-0051">Antiviral defense</keyword>
<dbReference type="PANTHER" id="PTHR47959:SF16">
    <property type="entry name" value="CRISPR-ASSOCIATED NUCLEASE_HELICASE CAS3-RELATED"/>
    <property type="match status" value="1"/>
</dbReference>
<evidence type="ECO:0000256" key="2">
    <source>
        <dbReference type="ARBA" id="ARBA00009046"/>
    </source>
</evidence>
<comment type="similarity">
    <text evidence="1">In the N-terminal section; belongs to the CRISPR-associated nuclease Cas3-HD family.</text>
</comment>
<dbReference type="InterPro" id="IPR006935">
    <property type="entry name" value="Helicase/UvrB_N"/>
</dbReference>
<dbReference type="Proteomes" id="UP000678513">
    <property type="component" value="Chromosome"/>
</dbReference>
<dbReference type="InterPro" id="IPR038257">
    <property type="entry name" value="CRISPR-assoc_Cas3_HD_sf"/>
</dbReference>
<evidence type="ECO:0000256" key="3">
    <source>
        <dbReference type="ARBA" id="ARBA00022723"/>
    </source>
</evidence>
<evidence type="ECO:0000256" key="1">
    <source>
        <dbReference type="ARBA" id="ARBA00006847"/>
    </source>
</evidence>
<dbReference type="Pfam" id="PF22590">
    <property type="entry name" value="Cas3-like_C_2"/>
    <property type="match status" value="1"/>
</dbReference>
<dbReference type="PANTHER" id="PTHR47959">
    <property type="entry name" value="ATP-DEPENDENT RNA HELICASE RHLE-RELATED"/>
    <property type="match status" value="1"/>
</dbReference>
<keyword evidence="3" id="KW-0479">Metal-binding</keyword>
<dbReference type="EMBL" id="CP072384">
    <property type="protein sequence ID" value="QUC07600.1"/>
    <property type="molecule type" value="Genomic_DNA"/>
</dbReference>
<dbReference type="NCBIfam" id="TIGR01596">
    <property type="entry name" value="cas3_HD"/>
    <property type="match status" value="1"/>
</dbReference>
<dbReference type="NCBIfam" id="TIGR02621">
    <property type="entry name" value="cas3_GSU0051"/>
    <property type="match status" value="1"/>
</dbReference>
<dbReference type="InterPro" id="IPR050079">
    <property type="entry name" value="DEAD_box_RNA_helicase"/>
</dbReference>
<evidence type="ECO:0000256" key="6">
    <source>
        <dbReference type="ARBA" id="ARBA00022806"/>
    </source>
</evidence>
<keyword evidence="6" id="KW-0347">Helicase</keyword>
<feature type="domain" description="HD Cas3-type" evidence="10">
    <location>
        <begin position="756"/>
        <end position="956"/>
    </location>
</feature>
<dbReference type="InterPro" id="IPR001650">
    <property type="entry name" value="Helicase_C-like"/>
</dbReference>
<evidence type="ECO:0000256" key="8">
    <source>
        <dbReference type="ARBA" id="ARBA00023118"/>
    </source>
</evidence>
<dbReference type="Pfam" id="PF18019">
    <property type="entry name" value="Cas3_HD"/>
    <property type="match status" value="1"/>
</dbReference>
<evidence type="ECO:0000256" key="5">
    <source>
        <dbReference type="ARBA" id="ARBA00022801"/>
    </source>
</evidence>
<comment type="similarity">
    <text evidence="9">Belongs to the DEAD box helicase family.</text>
</comment>
<keyword evidence="5" id="KW-0378">Hydrolase</keyword>